<sequence>MAVCTCVDHRLLRRCVLFSPHLNSSGLPRDQRETIFGAVADRVSQWCDRLDEPIDQTLVAEVKEILKPIHNWVYVEGKPEDNDD</sequence>
<keyword evidence="2" id="KW-1185">Reference proteome</keyword>
<organism evidence="1 2">
    <name type="scientific">Roseiconus lacunae</name>
    <dbReference type="NCBI Taxonomy" id="2605694"/>
    <lineage>
        <taxon>Bacteria</taxon>
        <taxon>Pseudomonadati</taxon>
        <taxon>Planctomycetota</taxon>
        <taxon>Planctomycetia</taxon>
        <taxon>Pirellulales</taxon>
        <taxon>Pirellulaceae</taxon>
        <taxon>Roseiconus</taxon>
    </lineage>
</organism>
<gene>
    <name evidence="1" type="ORF">QTN89_11725</name>
</gene>
<comment type="caution">
    <text evidence="1">The sequence shown here is derived from an EMBL/GenBank/DDBJ whole genome shotgun (WGS) entry which is preliminary data.</text>
</comment>
<evidence type="ECO:0000313" key="2">
    <source>
        <dbReference type="Proteomes" id="UP001239462"/>
    </source>
</evidence>
<accession>A0ABT7PHY7</accession>
<evidence type="ECO:0000313" key="1">
    <source>
        <dbReference type="EMBL" id="MDM4016105.1"/>
    </source>
</evidence>
<dbReference type="EMBL" id="JASZZN010000007">
    <property type="protein sequence ID" value="MDM4016105.1"/>
    <property type="molecule type" value="Genomic_DNA"/>
</dbReference>
<proteinExistence type="predicted"/>
<reference evidence="1 2" key="1">
    <citation type="submission" date="2023-06" db="EMBL/GenBank/DDBJ databases">
        <title>Roseiconus lacunae JC819 isolated from Gulf of Mannar region, Tamil Nadu.</title>
        <authorList>
            <person name="Pk S."/>
            <person name="Ch S."/>
            <person name="Ch V.R."/>
        </authorList>
    </citation>
    <scope>NUCLEOTIDE SEQUENCE [LARGE SCALE GENOMIC DNA]</scope>
    <source>
        <strain evidence="1 2">JC819</strain>
    </source>
</reference>
<protein>
    <submittedName>
        <fullName evidence="1">Uncharacterized protein</fullName>
    </submittedName>
</protein>
<dbReference type="Proteomes" id="UP001239462">
    <property type="component" value="Unassembled WGS sequence"/>
</dbReference>
<dbReference type="RefSeq" id="WP_230776441.1">
    <property type="nucleotide sequence ID" value="NZ_CP141221.1"/>
</dbReference>
<name>A0ABT7PHY7_9BACT</name>